<reference evidence="3 4" key="1">
    <citation type="submission" date="2020-08" db="EMBL/GenBank/DDBJ databases">
        <title>Genomic Encyclopedia of Type Strains, Phase IV (KMG-V): Genome sequencing to study the core and pangenomes of soil and plant-associated prokaryotes.</title>
        <authorList>
            <person name="Whitman W."/>
        </authorList>
    </citation>
    <scope>NUCLEOTIDE SEQUENCE [LARGE SCALE GENOMIC DNA]</scope>
    <source>
        <strain evidence="3 4">MP7CTX6</strain>
    </source>
</reference>
<organism evidence="3 4">
    <name type="scientific">Pedobacter cryoconitis</name>
    <dbReference type="NCBI Taxonomy" id="188932"/>
    <lineage>
        <taxon>Bacteria</taxon>
        <taxon>Pseudomonadati</taxon>
        <taxon>Bacteroidota</taxon>
        <taxon>Sphingobacteriia</taxon>
        <taxon>Sphingobacteriales</taxon>
        <taxon>Sphingobacteriaceae</taxon>
        <taxon>Pedobacter</taxon>
    </lineage>
</organism>
<evidence type="ECO:0000256" key="2">
    <source>
        <dbReference type="SAM" id="MobiDB-lite"/>
    </source>
</evidence>
<protein>
    <submittedName>
        <fullName evidence="3">Uncharacterized protein</fullName>
    </submittedName>
</protein>
<evidence type="ECO:0000313" key="3">
    <source>
        <dbReference type="EMBL" id="MBB5621602.1"/>
    </source>
</evidence>
<sequence length="1387" mass="151468">MPDLNFKITADDAELKKTLANIAKISKDNLDKISKENSNLAKASANEYALATSRAIAFGNASKIANDNTSSSSVKATATVKEAGEEIKRLNNAGKKGYDEVGDKIKASTGKQEILTERLKFFHAALGQAKAPESFVTLNKKIEETEEELTRVNNAGRTGFDELGNKVNETTGFFSVLQGAMSALGLPPIAEMVIGIGKALFNTAVEISGVERAFARLGDSDSLKKLREDTNGLISDFDLEKISIQANNLNIPIEGLGTYLAFAAQRAKETGESVDGLTNDIITGLGTESPAMIDKLGLSQKELNKEMLKTGDFAKAVSNLMVKSMEESGVAVDTLADKTARTGTIWSNLWNKIATSVSNALDPTLPDNDAISKMTQKGLKHYSDFESQSAGKRTQIIAGQIAMTKKFSDEYSKANNALKEFSLPGKAKFHNGEGAFKLNELSKQAKFAQEKLEASRNVQNTLKQKNSKATAKENKSENSYSQNEAEKEISQQTDLLKNTSSKEDRKEIRKNIDKYTAIRDKITGEAEKKGAGKSSVTSANASIAASASKSADEATLNAQQSLQERISAIKDKFERKGLSKEEEARRAITDEFKKLAHDIEQQGEKYDAYAKKYGVAKANEVLGPKQTTAQIEPIREAALEDQKYRQETAKLEGELNKQKELYEAYENWKNTYGEKSAKERYGNDIDTNKTYLKVLQENYSKLIFKSVVNTITGTNTMTNGEQEKLDNGVKSIDQAKGKETDKANKDYQEAYQAAMTYNQKLEKINQEYHNHINAYGSNATEENIKELKYKRDQSIKIAQDEALAKTAIYKELARETILLTREQTIEQLKALESLMANSNNIPADAKAKIQEKVGKLKGNLDIGTDQANLNTLNEKKAKIEKELAATDEHGLNIINNEQRDQILKNLTDVEIAINKLDVNGDGKATFGDKLAGKFSYLGGTTQQFTDGLSKDLGSLSGGFSELSGALGGNNTQAGYLLDTIGKLAKAGSDAVSAVGSFASGDIIGGVTKTISAVASVLSIGKKTKEMNAAARKEVSDYYEQAAKGEKDYQALLRKREIDEVGRGKTSYQAIVAKLELLKKQSPELQSAYDKIFNTLQGEQSVEGKGYEHGTWFRKAKTWDIMASLAGKDYNELEKSYTEGKLKDKAKADFESLKALREELKATGFDIEDLQKQLNEMLTGTSVEGLSDALSDLFDNGKLSAADFGDTFENIMRKAILSSFKLNTIQKAMAPVFDMLSGLFTDGKIPGEEEISKWLAYANGVGGGLGGQFEVINKMLEKLNLTGKGGSTDTVSGSIEKISATQADVLTGHFAGMRIAQLEGNQILQNIGMTGIEQLNMSRANLECALRIEANTFITANNTNRLEKMESSLISIDAKMSNPDNVKRASGY</sequence>
<keyword evidence="1" id="KW-0175">Coiled coil</keyword>
<feature type="compositionally biased region" description="Polar residues" evidence="2">
    <location>
        <begin position="456"/>
        <end position="469"/>
    </location>
</feature>
<evidence type="ECO:0000256" key="1">
    <source>
        <dbReference type="SAM" id="Coils"/>
    </source>
</evidence>
<dbReference type="EMBL" id="JACHCF010000005">
    <property type="protein sequence ID" value="MBB5621602.1"/>
    <property type="molecule type" value="Genomic_DNA"/>
</dbReference>
<feature type="compositionally biased region" description="Polar residues" evidence="2">
    <location>
        <begin position="490"/>
        <end position="499"/>
    </location>
</feature>
<dbReference type="RefSeq" id="WP_183867556.1">
    <property type="nucleotide sequence ID" value="NZ_JACHCF010000005.1"/>
</dbReference>
<feature type="coiled-coil region" evidence="1">
    <location>
        <begin position="1142"/>
        <end position="1172"/>
    </location>
</feature>
<evidence type="ECO:0000313" key="4">
    <source>
        <dbReference type="Proteomes" id="UP000537718"/>
    </source>
</evidence>
<dbReference type="Proteomes" id="UP000537718">
    <property type="component" value="Unassembled WGS sequence"/>
</dbReference>
<gene>
    <name evidence="3" type="ORF">HDE69_002663</name>
</gene>
<comment type="caution">
    <text evidence="3">The sequence shown here is derived from an EMBL/GenBank/DDBJ whole genome shotgun (WGS) entry which is preliminary data.</text>
</comment>
<feature type="coiled-coil region" evidence="1">
    <location>
        <begin position="821"/>
        <end position="889"/>
    </location>
</feature>
<name>A0A7W8YTW3_9SPHI</name>
<accession>A0A7W8YTW3</accession>
<proteinExistence type="predicted"/>
<feature type="region of interest" description="Disordered" evidence="2">
    <location>
        <begin position="456"/>
        <end position="507"/>
    </location>
</feature>